<dbReference type="CDD" id="cd00200">
    <property type="entry name" value="WD40"/>
    <property type="match status" value="1"/>
</dbReference>
<dbReference type="GO" id="GO:0006338">
    <property type="term" value="P:chromatin remodeling"/>
    <property type="evidence" value="ECO:0007669"/>
    <property type="project" value="InterPro"/>
</dbReference>
<dbReference type="InterPro" id="IPR055410">
    <property type="entry name" value="Beta-prop_CAF1B_HIR1"/>
</dbReference>
<dbReference type="GO" id="GO:0031491">
    <property type="term" value="F:nucleosome binding"/>
    <property type="evidence" value="ECO:0007669"/>
    <property type="project" value="TreeGrafter"/>
</dbReference>
<evidence type="ECO:0000256" key="11">
    <source>
        <dbReference type="RuleBase" id="RU364014"/>
    </source>
</evidence>
<dbReference type="PROSITE" id="PS50294">
    <property type="entry name" value="WD_REPEATS_REGION"/>
    <property type="match status" value="4"/>
</dbReference>
<reference evidence="15" key="1">
    <citation type="journal article" date="2023" name="BMC Genomics">
        <title>Chromosome-level genome assemblies of Cutaneotrichosporon spp. (Trichosporonales, Basidiomycota) reveal imbalanced evolution between nucleotide sequences and chromosome synteny.</title>
        <authorList>
            <person name="Kobayashi Y."/>
            <person name="Kayamori A."/>
            <person name="Aoki K."/>
            <person name="Shiwa Y."/>
            <person name="Matsutani M."/>
            <person name="Fujita N."/>
            <person name="Sugita T."/>
            <person name="Iwasaki W."/>
            <person name="Tanaka N."/>
            <person name="Takashima M."/>
        </authorList>
    </citation>
    <scope>NUCLEOTIDE SEQUENCE</scope>
    <source>
        <strain evidence="15">HIS016</strain>
    </source>
</reference>
<proteinExistence type="inferred from homology"/>
<dbReference type="GO" id="GO:0005634">
    <property type="term" value="C:nucleus"/>
    <property type="evidence" value="ECO:0007669"/>
    <property type="project" value="UniProtKB-SubCell"/>
</dbReference>
<sequence>MKVTKPVWVEHSTGDKNTRSPIYSIAVHPDGTRLATGGQDNKVKIWSTLPILSPEAAANDLNHKLLCTMSAHTGPVLTVRWAHHGRFLASGSDDSVLLIWDIDPAGGGRVFGSEEVNVENWKALRRLVGHIADVVDCAWSRDDTMLASVGLDSKIIIWDCTNNFERMVTIDAHDTFVKGVTWDPVGNFLATQSDDKTVRIWNTDNWQCVEKVSKPFELSPSSTFFRRLSWSPDGAFIAASNAMNGPVFVAAVIEREGWQSDISFVGHENTVQVAAFNPRLFFRIGDDASRVNASCMVALGADDFTISIWRNTMHKPLAVIRDIFNRAILDLCWSNDGLVLYGCSADGTVMAISFRPGEFPELGEPEMTQQILDEYKFKPTRKRKALTLGPSSSFAAPAPGGEEKVNMLQPRKGKPKPRKINLQEPRGGALDAFARAADEPLSMGSGSAATARMLEGARGMFDDRGSRAGEKRKVSLDTEDDYGQPTKGRSLGASRQLPPVQEIRAPLITILGDNTGSGEKLLPVPRTQTVLQTNQEDGNGSFKAENAHATMDYSVTFSQGGEDRWKHFIPSAAILITATSQFLAAACQDGTVYTYSIGGRELDHFRLPFPARDIVGCDGRLLILVANGELRVIEVKNRHQFIPPTSIRYLIPDVSEGDMPPVEAFLRPNGTPVVVTSESAAWAFDREMGVWSQIAASRWTASPLNENDGRTRNGRSVPSGPLAEIEAKVAAMRTEVAPDPKPKWWNESVACAHYETRLRGARLIGSKDEYRYWLKEYAKYLADESFRERAEDLLAELMGPIFHVEGKSVDWTPRMMGTHKHDFAKDFLSVLRHTPAMKGMAEDKLQLLKSIQQAGARWGRDD</sequence>
<accession>A0AAD3TUU3</accession>
<dbReference type="PROSITE" id="PS50082">
    <property type="entry name" value="WD_REPEATS_2"/>
    <property type="match status" value="4"/>
</dbReference>
<evidence type="ECO:0000256" key="8">
    <source>
        <dbReference type="ARBA" id="ARBA00023163"/>
    </source>
</evidence>
<dbReference type="InterPro" id="IPR001680">
    <property type="entry name" value="WD40_rpt"/>
</dbReference>
<evidence type="ECO:0000256" key="7">
    <source>
        <dbReference type="ARBA" id="ARBA00023015"/>
    </source>
</evidence>
<dbReference type="InterPro" id="IPR011494">
    <property type="entry name" value="HIRA-like_C"/>
</dbReference>
<dbReference type="PROSITE" id="PS00678">
    <property type="entry name" value="WD_REPEATS_1"/>
    <property type="match status" value="1"/>
</dbReference>
<keyword evidence="5 11" id="KW-0677">Repeat</keyword>
<organism evidence="15 16">
    <name type="scientific">Cutaneotrichosporon spelunceum</name>
    <dbReference type="NCBI Taxonomy" id="1672016"/>
    <lineage>
        <taxon>Eukaryota</taxon>
        <taxon>Fungi</taxon>
        <taxon>Dikarya</taxon>
        <taxon>Basidiomycota</taxon>
        <taxon>Agaricomycotina</taxon>
        <taxon>Tremellomycetes</taxon>
        <taxon>Trichosporonales</taxon>
        <taxon>Trichosporonaceae</taxon>
        <taxon>Cutaneotrichosporon</taxon>
    </lineage>
</organism>
<name>A0AAD3TUU3_9TREE</name>
<dbReference type="GO" id="GO:0000785">
    <property type="term" value="C:chromatin"/>
    <property type="evidence" value="ECO:0007669"/>
    <property type="project" value="TreeGrafter"/>
</dbReference>
<reference evidence="15" key="2">
    <citation type="submission" date="2023-06" db="EMBL/GenBank/DDBJ databases">
        <authorList>
            <person name="Kobayashi Y."/>
            <person name="Kayamori A."/>
            <person name="Aoki K."/>
            <person name="Shiwa Y."/>
            <person name="Fujita N."/>
            <person name="Sugita T."/>
            <person name="Iwasaki W."/>
            <person name="Tanaka N."/>
            <person name="Takashima M."/>
        </authorList>
    </citation>
    <scope>NUCLEOTIDE SEQUENCE</scope>
    <source>
        <strain evidence="15">HIS016</strain>
    </source>
</reference>
<dbReference type="AlphaFoldDB" id="A0AAD3TUU3"/>
<dbReference type="SMART" id="SM00320">
    <property type="entry name" value="WD40"/>
    <property type="match status" value="7"/>
</dbReference>
<feature type="region of interest" description="Disordered" evidence="12">
    <location>
        <begin position="389"/>
        <end position="423"/>
    </location>
</feature>
<dbReference type="PRINTS" id="PR00320">
    <property type="entry name" value="GPROTEINBRPT"/>
</dbReference>
<dbReference type="GO" id="GO:0000417">
    <property type="term" value="C:HIR complex"/>
    <property type="evidence" value="ECO:0007669"/>
    <property type="project" value="TreeGrafter"/>
</dbReference>
<feature type="compositionally biased region" description="Basic and acidic residues" evidence="12">
    <location>
        <begin position="460"/>
        <end position="476"/>
    </location>
</feature>
<feature type="repeat" description="WD" evidence="10">
    <location>
        <begin position="69"/>
        <end position="103"/>
    </location>
</feature>
<dbReference type="GO" id="GO:0006355">
    <property type="term" value="P:regulation of DNA-templated transcription"/>
    <property type="evidence" value="ECO:0007669"/>
    <property type="project" value="InterPro"/>
</dbReference>
<evidence type="ECO:0000256" key="5">
    <source>
        <dbReference type="ARBA" id="ARBA00022737"/>
    </source>
</evidence>
<feature type="repeat" description="WD" evidence="10">
    <location>
        <begin position="127"/>
        <end position="159"/>
    </location>
</feature>
<dbReference type="InterPro" id="IPR031120">
    <property type="entry name" value="HIR1-like"/>
</dbReference>
<dbReference type="InterPro" id="IPR015943">
    <property type="entry name" value="WD40/YVTN_repeat-like_dom_sf"/>
</dbReference>
<protein>
    <recommendedName>
        <fullName evidence="11">Protein HIR</fullName>
    </recommendedName>
</protein>
<dbReference type="InterPro" id="IPR019775">
    <property type="entry name" value="WD40_repeat_CS"/>
</dbReference>
<evidence type="ECO:0000259" key="13">
    <source>
        <dbReference type="Pfam" id="PF07569"/>
    </source>
</evidence>
<dbReference type="PANTHER" id="PTHR13831">
    <property type="entry name" value="MEMBER OF THE HIR1 FAMILY OF WD-REPEAT PROTEINS"/>
    <property type="match status" value="1"/>
</dbReference>
<comment type="similarity">
    <text evidence="2 11">Belongs to the WD repeat HIR1 family.</text>
</comment>
<keyword evidence="3 11" id="KW-0678">Repressor</keyword>
<feature type="domain" description="CAF1B/HIR1 beta-propeller" evidence="14">
    <location>
        <begin position="19"/>
        <end position="358"/>
    </location>
</feature>
<evidence type="ECO:0000313" key="15">
    <source>
        <dbReference type="EMBL" id="GMK57300.1"/>
    </source>
</evidence>
<feature type="repeat" description="WD" evidence="10">
    <location>
        <begin position="15"/>
        <end position="47"/>
    </location>
</feature>
<evidence type="ECO:0000256" key="12">
    <source>
        <dbReference type="SAM" id="MobiDB-lite"/>
    </source>
</evidence>
<comment type="caution">
    <text evidence="15">The sequence shown here is derived from an EMBL/GenBank/DDBJ whole genome shotgun (WGS) entry which is preliminary data.</text>
</comment>
<comment type="subcellular location">
    <subcellularLocation>
        <location evidence="1 11">Nucleus</location>
    </subcellularLocation>
</comment>
<dbReference type="Pfam" id="PF07569">
    <property type="entry name" value="Hira"/>
    <property type="match status" value="1"/>
</dbReference>
<evidence type="ECO:0000313" key="16">
    <source>
        <dbReference type="Proteomes" id="UP001222932"/>
    </source>
</evidence>
<feature type="region of interest" description="Disordered" evidence="12">
    <location>
        <begin position="458"/>
        <end position="493"/>
    </location>
</feature>
<evidence type="ECO:0000256" key="3">
    <source>
        <dbReference type="ARBA" id="ARBA00022491"/>
    </source>
</evidence>
<dbReference type="SUPFAM" id="SSF50978">
    <property type="entry name" value="WD40 repeat-like"/>
    <property type="match status" value="1"/>
</dbReference>
<dbReference type="InterPro" id="IPR036322">
    <property type="entry name" value="WD40_repeat_dom_sf"/>
</dbReference>
<evidence type="ECO:0000256" key="4">
    <source>
        <dbReference type="ARBA" id="ARBA00022574"/>
    </source>
</evidence>
<feature type="domain" description="Protein HIRA-like C-terminal" evidence="13">
    <location>
        <begin position="618"/>
        <end position="797"/>
    </location>
</feature>
<dbReference type="Proteomes" id="UP001222932">
    <property type="component" value="Unassembled WGS sequence"/>
</dbReference>
<dbReference type="Pfam" id="PF24105">
    <property type="entry name" value="Beta-prop_CAF1B_HIR1"/>
    <property type="match status" value="1"/>
</dbReference>
<dbReference type="GO" id="GO:0006351">
    <property type="term" value="P:DNA-templated transcription"/>
    <property type="evidence" value="ECO:0007669"/>
    <property type="project" value="InterPro"/>
</dbReference>
<keyword evidence="16" id="KW-1185">Reference proteome</keyword>
<dbReference type="PANTHER" id="PTHR13831:SF0">
    <property type="entry name" value="PROTEIN HIRA"/>
    <property type="match status" value="1"/>
</dbReference>
<keyword evidence="4 10" id="KW-0853">WD repeat</keyword>
<gene>
    <name evidence="15" type="primary">HIR1</name>
    <name evidence="15" type="ORF">CspeluHIS016_0401340</name>
</gene>
<feature type="repeat" description="WD" evidence="10">
    <location>
        <begin position="170"/>
        <end position="211"/>
    </location>
</feature>
<comment type="function">
    <text evidence="11">Required for replication-independent chromatin assembly and for the periodic repression of histone gene transcription during the cell cycle.</text>
</comment>
<evidence type="ECO:0000256" key="1">
    <source>
        <dbReference type="ARBA" id="ARBA00004123"/>
    </source>
</evidence>
<dbReference type="InterPro" id="IPR020472">
    <property type="entry name" value="WD40_PAC1"/>
</dbReference>
<keyword evidence="8 11" id="KW-0804">Transcription</keyword>
<evidence type="ECO:0000256" key="2">
    <source>
        <dbReference type="ARBA" id="ARBA00007306"/>
    </source>
</evidence>
<keyword evidence="9 11" id="KW-0539">Nucleus</keyword>
<dbReference type="InterPro" id="IPR011044">
    <property type="entry name" value="Quino_amine_DH_bsu"/>
</dbReference>
<evidence type="ECO:0000256" key="10">
    <source>
        <dbReference type="PROSITE-ProRule" id="PRU00221"/>
    </source>
</evidence>
<keyword evidence="7 11" id="KW-0805">Transcription regulation</keyword>
<dbReference type="EMBL" id="BTCM01000004">
    <property type="protein sequence ID" value="GMK57300.1"/>
    <property type="molecule type" value="Genomic_DNA"/>
</dbReference>
<evidence type="ECO:0000259" key="14">
    <source>
        <dbReference type="Pfam" id="PF24105"/>
    </source>
</evidence>
<dbReference type="Gene3D" id="2.130.10.10">
    <property type="entry name" value="YVTN repeat-like/Quinoprotein amine dehydrogenase"/>
    <property type="match status" value="2"/>
</dbReference>
<evidence type="ECO:0000256" key="6">
    <source>
        <dbReference type="ARBA" id="ARBA00022853"/>
    </source>
</evidence>
<keyword evidence="6 11" id="KW-0156">Chromatin regulator</keyword>
<dbReference type="SUPFAM" id="SSF50969">
    <property type="entry name" value="YVTN repeat-like/Quinoprotein amine dehydrogenase"/>
    <property type="match status" value="1"/>
</dbReference>
<evidence type="ECO:0000256" key="9">
    <source>
        <dbReference type="ARBA" id="ARBA00023242"/>
    </source>
</evidence>